<name>A0A7E4VIE4_PANRE</name>
<evidence type="ECO:0000313" key="2">
    <source>
        <dbReference type="WBParaSite" id="Pan_g21308.t1"/>
    </source>
</evidence>
<dbReference type="AlphaFoldDB" id="A0A7E4VIE4"/>
<reference evidence="1" key="1">
    <citation type="journal article" date="2013" name="Genetics">
        <title>The draft genome and transcriptome of Panagrellus redivivus are shaped by the harsh demands of a free-living lifestyle.</title>
        <authorList>
            <person name="Srinivasan J."/>
            <person name="Dillman A.R."/>
            <person name="Macchietto M.G."/>
            <person name="Heikkinen L."/>
            <person name="Lakso M."/>
            <person name="Fracchia K.M."/>
            <person name="Antoshechkin I."/>
            <person name="Mortazavi A."/>
            <person name="Wong G."/>
            <person name="Sternberg P.W."/>
        </authorList>
    </citation>
    <scope>NUCLEOTIDE SEQUENCE [LARGE SCALE GENOMIC DNA]</scope>
    <source>
        <strain evidence="1">MT8872</strain>
    </source>
</reference>
<protein>
    <submittedName>
        <fullName evidence="2">Uncharacterized protein</fullName>
    </submittedName>
</protein>
<dbReference type="InterPro" id="IPR011333">
    <property type="entry name" value="SKP1/BTB/POZ_sf"/>
</dbReference>
<proteinExistence type="predicted"/>
<accession>A0A7E4VIE4</accession>
<keyword evidence="1" id="KW-1185">Reference proteome</keyword>
<reference evidence="2" key="2">
    <citation type="submission" date="2020-10" db="UniProtKB">
        <authorList>
            <consortium name="WormBaseParasite"/>
        </authorList>
    </citation>
    <scope>IDENTIFICATION</scope>
</reference>
<dbReference type="WBParaSite" id="Pan_g21308.t1">
    <property type="protein sequence ID" value="Pan_g21308.t1"/>
    <property type="gene ID" value="Pan_g21308"/>
</dbReference>
<organism evidence="1 2">
    <name type="scientific">Panagrellus redivivus</name>
    <name type="common">Microworm</name>
    <dbReference type="NCBI Taxonomy" id="6233"/>
    <lineage>
        <taxon>Eukaryota</taxon>
        <taxon>Metazoa</taxon>
        <taxon>Ecdysozoa</taxon>
        <taxon>Nematoda</taxon>
        <taxon>Chromadorea</taxon>
        <taxon>Rhabditida</taxon>
        <taxon>Tylenchina</taxon>
        <taxon>Panagrolaimomorpha</taxon>
        <taxon>Panagrolaimoidea</taxon>
        <taxon>Panagrolaimidae</taxon>
        <taxon>Panagrellus</taxon>
    </lineage>
</organism>
<dbReference type="Proteomes" id="UP000492821">
    <property type="component" value="Unassembled WGS sequence"/>
</dbReference>
<dbReference type="Gene3D" id="3.30.710.10">
    <property type="entry name" value="Potassium Channel Kv1.1, Chain A"/>
    <property type="match status" value="1"/>
</dbReference>
<evidence type="ECO:0000313" key="1">
    <source>
        <dbReference type="Proteomes" id="UP000492821"/>
    </source>
</evidence>
<sequence>MTSAIVNLLKTVKIRTKDHEVVVVTGNVINECEFLKNIIEAHIHPEVNEISVPFKSAGLRNTLKFLEFHDLNKPFAPGFDYAAFLQENKPVMAFLNDLCFDDVVDMKDVIEYLQCRRLLACLRMHTLITSKKRSNFQQYIKRFKFMEIFTSGHETIKVPRNIVEESELLLYYARTFGHMPQDRRIEFNSRAYHKAIKALNMCDLGTPHVPLEFSADASITPSMSAFAQANQPVMNYFNSLMQLDLYEIYTVFSEISIRRLADLYRVYVQTLDEDRRERLFRSRLAIYKYFRHVEGFEDDDEDAEEYVMPAEGA</sequence>